<dbReference type="AlphaFoldDB" id="A0A6C0Y6Y6"/>
<name>A0A6C0Y6Y6_9GAMM</name>
<organism evidence="1 2">
    <name type="scientific">Acinetobacter indicus</name>
    <dbReference type="NCBI Taxonomy" id="756892"/>
    <lineage>
        <taxon>Bacteria</taxon>
        <taxon>Pseudomonadati</taxon>
        <taxon>Pseudomonadota</taxon>
        <taxon>Gammaproteobacteria</taxon>
        <taxon>Moraxellales</taxon>
        <taxon>Moraxellaceae</taxon>
        <taxon>Acinetobacter</taxon>
    </lineage>
</organism>
<proteinExistence type="predicted"/>
<dbReference type="EMBL" id="CP044456">
    <property type="protein sequence ID" value="QIC71896.1"/>
    <property type="molecule type" value="Genomic_DNA"/>
</dbReference>
<dbReference type="Proteomes" id="UP000503440">
    <property type="component" value="Plasmid pB18-1"/>
</dbReference>
<evidence type="ECO:0000313" key="1">
    <source>
        <dbReference type="EMBL" id="QIC71896.1"/>
    </source>
</evidence>
<geneLocation type="plasmid" evidence="2">
    <name>pb18-1</name>
</geneLocation>
<gene>
    <name evidence="1" type="ORF">FSC09_16020</name>
</gene>
<accession>A0A6C0Y6Y6</accession>
<sequence>MNQAINLNCTPLSETVGQIAFIMVNGNQANVLPCEFLRNDFVTPQIRRVHQGLQYYLTVRFDLEKAWGNGIYQWAEKYDSYVYETGDENAANADLKLTDWIQLSDQKLIDALNNKAFTYELFMERAKEVQAESAEKLKVFANQNGFIPLLEG</sequence>
<protein>
    <submittedName>
        <fullName evidence="1">Uncharacterized protein</fullName>
    </submittedName>
</protein>
<dbReference type="RefSeq" id="WP_163146555.1">
    <property type="nucleotide sequence ID" value="NZ_CP044456.1"/>
</dbReference>
<evidence type="ECO:0000313" key="2">
    <source>
        <dbReference type="Proteomes" id="UP000503440"/>
    </source>
</evidence>
<reference evidence="1 2" key="1">
    <citation type="submission" date="2019-09" db="EMBL/GenBank/DDBJ databases">
        <title>Non-baumannii Acinetobacter spp. carrying blaNDM-1 isolated in China.</title>
        <authorList>
            <person name="Cui C."/>
            <person name="Chen C."/>
            <person name="Sun J."/>
            <person name="Liu Y."/>
        </authorList>
    </citation>
    <scope>NUCLEOTIDE SEQUENCE [LARGE SCALE GENOMIC DNA]</scope>
    <source>
        <strain evidence="1 2">B18</strain>
        <plasmid evidence="2">pb18-1</plasmid>
    </source>
</reference>
<keyword evidence="1" id="KW-0614">Plasmid</keyword>